<evidence type="ECO:0000259" key="8">
    <source>
        <dbReference type="Pfam" id="PF01618"/>
    </source>
</evidence>
<accession>A0A7X4WCU1</accession>
<dbReference type="Proteomes" id="UP000465712">
    <property type="component" value="Unassembled WGS sequence"/>
</dbReference>
<reference evidence="9 10" key="1">
    <citation type="submission" date="2017-05" db="EMBL/GenBank/DDBJ databases">
        <title>High clonality and local adaptation shapes Vibrionaceae linages within an endangered oasis.</title>
        <authorList>
            <person name="Vazquez-Rosas-Landa M."/>
        </authorList>
    </citation>
    <scope>NUCLEOTIDE SEQUENCE [LARGE SCALE GENOMIC DNA]</scope>
    <source>
        <strain evidence="9 10">P46_P4S1P180</strain>
    </source>
</reference>
<dbReference type="InterPro" id="IPR002898">
    <property type="entry name" value="MotA_ExbB_proton_chnl"/>
</dbReference>
<keyword evidence="6" id="KW-0653">Protein transport</keyword>
<dbReference type="GO" id="GO:0005886">
    <property type="term" value="C:plasma membrane"/>
    <property type="evidence" value="ECO:0007669"/>
    <property type="project" value="UniProtKB-SubCell"/>
</dbReference>
<comment type="similarity">
    <text evidence="6">Belongs to the exbB/tolQ family.</text>
</comment>
<evidence type="ECO:0000256" key="4">
    <source>
        <dbReference type="ARBA" id="ARBA00022989"/>
    </source>
</evidence>
<keyword evidence="5 7" id="KW-0472">Membrane</keyword>
<keyword evidence="2" id="KW-1003">Cell membrane</keyword>
<evidence type="ECO:0000313" key="9">
    <source>
        <dbReference type="EMBL" id="NAW65065.1"/>
    </source>
</evidence>
<evidence type="ECO:0000256" key="5">
    <source>
        <dbReference type="ARBA" id="ARBA00023136"/>
    </source>
</evidence>
<keyword evidence="4 7" id="KW-1133">Transmembrane helix</keyword>
<feature type="transmembrane region" description="Helical" evidence="7">
    <location>
        <begin position="75"/>
        <end position="100"/>
    </location>
</feature>
<feature type="transmembrane region" description="Helical" evidence="7">
    <location>
        <begin position="345"/>
        <end position="366"/>
    </location>
</feature>
<feature type="transmembrane region" description="Helical" evidence="7">
    <location>
        <begin position="6"/>
        <end position="22"/>
    </location>
</feature>
<evidence type="ECO:0000256" key="1">
    <source>
        <dbReference type="ARBA" id="ARBA00004651"/>
    </source>
</evidence>
<organism evidence="9 10">
    <name type="scientific">Photobacterium halotolerans</name>
    <dbReference type="NCBI Taxonomy" id="265726"/>
    <lineage>
        <taxon>Bacteria</taxon>
        <taxon>Pseudomonadati</taxon>
        <taxon>Pseudomonadota</taxon>
        <taxon>Gammaproteobacteria</taxon>
        <taxon>Vibrionales</taxon>
        <taxon>Vibrionaceae</taxon>
        <taxon>Photobacterium</taxon>
    </lineage>
</organism>
<protein>
    <recommendedName>
        <fullName evidence="8">MotA/TolQ/ExbB proton channel domain-containing protein</fullName>
    </recommendedName>
</protein>
<keyword evidence="6" id="KW-0813">Transport</keyword>
<dbReference type="AlphaFoldDB" id="A0A7X4WCU1"/>
<comment type="subcellular location">
    <subcellularLocation>
        <location evidence="1">Cell membrane</location>
        <topology evidence="1">Multi-pass membrane protein</topology>
    </subcellularLocation>
    <subcellularLocation>
        <location evidence="6">Membrane</location>
        <topology evidence="6">Multi-pass membrane protein</topology>
    </subcellularLocation>
</comment>
<feature type="transmembrane region" description="Helical" evidence="7">
    <location>
        <begin position="476"/>
        <end position="504"/>
    </location>
</feature>
<keyword evidence="3 7" id="KW-0812">Transmembrane</keyword>
<evidence type="ECO:0000313" key="10">
    <source>
        <dbReference type="Proteomes" id="UP000465712"/>
    </source>
</evidence>
<name>A0A7X4WCU1_9GAMM</name>
<dbReference type="RefSeq" id="WP_161443972.1">
    <property type="nucleotide sequence ID" value="NZ_WXWW01000115.1"/>
</dbReference>
<evidence type="ECO:0000256" key="6">
    <source>
        <dbReference type="RuleBase" id="RU004057"/>
    </source>
</evidence>
<dbReference type="Pfam" id="PF01618">
    <property type="entry name" value="MotA_ExbB"/>
    <property type="match status" value="1"/>
</dbReference>
<gene>
    <name evidence="9" type="ORF">CAG72_07525</name>
</gene>
<evidence type="ECO:0000256" key="7">
    <source>
        <dbReference type="SAM" id="Phobius"/>
    </source>
</evidence>
<sequence>MIGIALLVIILVLAIGLLLLYWSSRWDTAWVIGIDGDENPPENTEKSVPRFFTHRPGGLAEDEPFPSTWWSRRQALWLCAQGILFALAFMVIANLVLMLASAITISNASVTDRVFAKAGFATDGTWLQPIFNAIDTKDNGSYENSSKTHETNRKAFLASYLVDPDKATELQAKDELKLLEAVIRERSFKDNLNNVCSSGLAIFKVQWLTVASNASKIPSMGDGSLSSCDAFLDKLAESGGQVCRLREYGEQAAETVRRAYGVNWVRDLGGLVGLDGTPSSPREVLKSLEEGITLQPGGDMPLETATVCDAQLVSSFDKHPYAREVLLAQLSHLRSGMGGMYRAKALIWGPLQWLLLASFFAACLALGQRRAFSRNIDSQAPNDSHLHRFVRTRLQTVVDDLSPEDQRMGGTLVERSIKNAINEELDDDASFPIDLAKYVLPTVGFIGTVIGIAASMDSSGGVVEASTQGVEAQLSAISLVTGQLGVAFDTTLLALAATSFVIFGHAYRRSCERRVVREMVLPKPGKANK</sequence>
<evidence type="ECO:0000256" key="2">
    <source>
        <dbReference type="ARBA" id="ARBA00022475"/>
    </source>
</evidence>
<dbReference type="EMBL" id="WXWW01000115">
    <property type="protein sequence ID" value="NAW65065.1"/>
    <property type="molecule type" value="Genomic_DNA"/>
</dbReference>
<evidence type="ECO:0000256" key="3">
    <source>
        <dbReference type="ARBA" id="ARBA00022692"/>
    </source>
</evidence>
<proteinExistence type="inferred from homology"/>
<feature type="transmembrane region" description="Helical" evidence="7">
    <location>
        <begin position="438"/>
        <end position="456"/>
    </location>
</feature>
<dbReference type="GO" id="GO:0015031">
    <property type="term" value="P:protein transport"/>
    <property type="evidence" value="ECO:0007669"/>
    <property type="project" value="UniProtKB-KW"/>
</dbReference>
<comment type="caution">
    <text evidence="9">The sequence shown here is derived from an EMBL/GenBank/DDBJ whole genome shotgun (WGS) entry which is preliminary data.</text>
</comment>
<feature type="domain" description="MotA/TolQ/ExbB proton channel" evidence="8">
    <location>
        <begin position="384"/>
        <end position="515"/>
    </location>
</feature>